<organism evidence="3 4">
    <name type="scientific">Galerina marginata (strain CBS 339.88)</name>
    <dbReference type="NCBI Taxonomy" id="685588"/>
    <lineage>
        <taxon>Eukaryota</taxon>
        <taxon>Fungi</taxon>
        <taxon>Dikarya</taxon>
        <taxon>Basidiomycota</taxon>
        <taxon>Agaricomycotina</taxon>
        <taxon>Agaricomycetes</taxon>
        <taxon>Agaricomycetidae</taxon>
        <taxon>Agaricales</taxon>
        <taxon>Agaricineae</taxon>
        <taxon>Strophariaceae</taxon>
        <taxon>Galerina</taxon>
    </lineage>
</organism>
<dbReference type="InterPro" id="IPR050745">
    <property type="entry name" value="Multifunctional_regulatory"/>
</dbReference>
<keyword evidence="1" id="KW-0677">Repeat</keyword>
<name>A0A067TGI5_GALM3</name>
<dbReference type="AlphaFoldDB" id="A0A067TGI5"/>
<dbReference type="STRING" id="685588.A0A067TGI5"/>
<dbReference type="OrthoDB" id="2980193at2759"/>
<dbReference type="Gene3D" id="1.25.40.20">
    <property type="entry name" value="Ankyrin repeat-containing domain"/>
    <property type="match status" value="2"/>
</dbReference>
<dbReference type="EMBL" id="KL142369">
    <property type="protein sequence ID" value="KDR82335.1"/>
    <property type="molecule type" value="Genomic_DNA"/>
</dbReference>
<reference evidence="4" key="1">
    <citation type="journal article" date="2014" name="Proc. Natl. Acad. Sci. U.S.A.">
        <title>Extensive sampling of basidiomycete genomes demonstrates inadequacy of the white-rot/brown-rot paradigm for wood decay fungi.</title>
        <authorList>
            <person name="Riley R."/>
            <person name="Salamov A.A."/>
            <person name="Brown D.W."/>
            <person name="Nagy L.G."/>
            <person name="Floudas D."/>
            <person name="Held B.W."/>
            <person name="Levasseur A."/>
            <person name="Lombard V."/>
            <person name="Morin E."/>
            <person name="Otillar R."/>
            <person name="Lindquist E.A."/>
            <person name="Sun H."/>
            <person name="LaButti K.M."/>
            <person name="Schmutz J."/>
            <person name="Jabbour D."/>
            <person name="Luo H."/>
            <person name="Baker S.E."/>
            <person name="Pisabarro A.G."/>
            <person name="Walton J.D."/>
            <person name="Blanchette R.A."/>
            <person name="Henrissat B."/>
            <person name="Martin F."/>
            <person name="Cullen D."/>
            <person name="Hibbett D.S."/>
            <person name="Grigoriev I.V."/>
        </authorList>
    </citation>
    <scope>NUCLEOTIDE SEQUENCE [LARGE SCALE GENOMIC DNA]</scope>
    <source>
        <strain evidence="4">CBS 339.88</strain>
    </source>
</reference>
<dbReference type="PANTHER" id="PTHR24189">
    <property type="entry name" value="MYOTROPHIN"/>
    <property type="match status" value="1"/>
</dbReference>
<keyword evidence="2" id="KW-0040">ANK repeat</keyword>
<dbReference type="HOGENOM" id="CLU_042678_0_0_1"/>
<evidence type="ECO:0000313" key="3">
    <source>
        <dbReference type="EMBL" id="KDR82335.1"/>
    </source>
</evidence>
<evidence type="ECO:0000313" key="4">
    <source>
        <dbReference type="Proteomes" id="UP000027222"/>
    </source>
</evidence>
<gene>
    <name evidence="3" type="ORF">GALMADRAFT_237585</name>
</gene>
<evidence type="ECO:0000256" key="2">
    <source>
        <dbReference type="ARBA" id="ARBA00023043"/>
    </source>
</evidence>
<proteinExistence type="predicted"/>
<protein>
    <submittedName>
        <fullName evidence="3">Uncharacterized protein</fullName>
    </submittedName>
</protein>
<dbReference type="InterPro" id="IPR002110">
    <property type="entry name" value="Ankyrin_rpt"/>
</dbReference>
<dbReference type="Proteomes" id="UP000027222">
    <property type="component" value="Unassembled WGS sequence"/>
</dbReference>
<dbReference type="SMART" id="SM00248">
    <property type="entry name" value="ANK"/>
    <property type="match status" value="4"/>
</dbReference>
<dbReference type="InterPro" id="IPR036770">
    <property type="entry name" value="Ankyrin_rpt-contain_sf"/>
</dbReference>
<accession>A0A067TGI5</accession>
<keyword evidence="4" id="KW-1185">Reference proteome</keyword>
<sequence length="507" mass="56279">MAAYQLTEEDLYLSDDDPPCIRAARNPNPAVLSAILAEGARLATQLPADTLPAKRLSILRPFSANTYIRGSIHGIYTSPLIEAVKAALPENVEILIRQGVDANGILLSDLDEYSVRFIRGRDPKYNTYNYVMCPPRSKVMTTELVIQPQISPLTTSEIAARRKTFSRFWTEPELPTSSFRSGPARTALEVAASTGNIPVFDQVRAANSDESWWTSREIPSQMADVLTHSALSVSSPIHEAIVSGQQEMLQHLLSLGYSPNVLPLASPTCCFPPHTTAITFCNPPNLAAYDLLAGNPRTDLATRTPVFSIHVLHIAAARLDIPLIQYISKAPTIPLSIAGTTAVGHTLLHIASLPLTDNNINLFSHKIFKSIHDVRTLDTTWCRINLRRRKPENRGILHSRTDTTPLPAKFTPEDEADHKRQQEMVLWLLESGTQDLAARDVYGNTPLHYLASAIRVNEELIGILRAKEGGENTWIESKNEKGYSPADLLKDGKEVLVEQWKDFWMED</sequence>
<dbReference type="SUPFAM" id="SSF48403">
    <property type="entry name" value="Ankyrin repeat"/>
    <property type="match status" value="1"/>
</dbReference>
<evidence type="ECO:0000256" key="1">
    <source>
        <dbReference type="ARBA" id="ARBA00022737"/>
    </source>
</evidence>
<dbReference type="PANTHER" id="PTHR24189:SF50">
    <property type="entry name" value="ANKYRIN REPEAT AND SOCS BOX PROTEIN 2"/>
    <property type="match status" value="1"/>
</dbReference>